<proteinExistence type="predicted"/>
<evidence type="ECO:0000313" key="1">
    <source>
        <dbReference type="EMBL" id="KKL51346.1"/>
    </source>
</evidence>
<name>A0A0F9DCC3_9ZZZZ</name>
<feature type="non-terminal residue" evidence="1">
    <location>
        <position position="120"/>
    </location>
</feature>
<accession>A0A0F9DCC3</accession>
<reference evidence="1" key="1">
    <citation type="journal article" date="2015" name="Nature">
        <title>Complex archaea that bridge the gap between prokaryotes and eukaryotes.</title>
        <authorList>
            <person name="Spang A."/>
            <person name="Saw J.H."/>
            <person name="Jorgensen S.L."/>
            <person name="Zaremba-Niedzwiedzka K."/>
            <person name="Martijn J."/>
            <person name="Lind A.E."/>
            <person name="van Eijk R."/>
            <person name="Schleper C."/>
            <person name="Guy L."/>
            <person name="Ettema T.J."/>
        </authorList>
    </citation>
    <scope>NUCLEOTIDE SEQUENCE</scope>
</reference>
<gene>
    <name evidence="1" type="ORF">LCGC14_2296420</name>
</gene>
<organism evidence="1">
    <name type="scientific">marine sediment metagenome</name>
    <dbReference type="NCBI Taxonomy" id="412755"/>
    <lineage>
        <taxon>unclassified sequences</taxon>
        <taxon>metagenomes</taxon>
        <taxon>ecological metagenomes</taxon>
    </lineage>
</organism>
<dbReference type="AlphaFoldDB" id="A0A0F9DCC3"/>
<protein>
    <submittedName>
        <fullName evidence="1">Uncharacterized protein</fullName>
    </submittedName>
</protein>
<dbReference type="EMBL" id="LAZR01032283">
    <property type="protein sequence ID" value="KKL51346.1"/>
    <property type="molecule type" value="Genomic_DNA"/>
</dbReference>
<sequence length="120" mass="13539">MPKNSQSFSYNVLNAFLIFLCLTSFHFPTSNAEVSKNYSSTLNQDTSFDATQFIEEIINTLINEAQYENESLLGWIHEFNSKHQPDKLFYSGYQVGVAGIGDFLIDAYTAGFDNLTSILD</sequence>
<comment type="caution">
    <text evidence="1">The sequence shown here is derived from an EMBL/GenBank/DDBJ whole genome shotgun (WGS) entry which is preliminary data.</text>
</comment>